<feature type="domain" description="Aspartyl/asparaginy/proline hydroxylase" evidence="1">
    <location>
        <begin position="19"/>
        <end position="182"/>
    </location>
</feature>
<comment type="caution">
    <text evidence="2">The sequence shown here is derived from an EMBL/GenBank/DDBJ whole genome shotgun (WGS) entry which is preliminary data.</text>
</comment>
<gene>
    <name evidence="2" type="ORF">Raf01_47340</name>
</gene>
<reference evidence="2" key="1">
    <citation type="submission" date="2021-01" db="EMBL/GenBank/DDBJ databases">
        <title>Whole genome shotgun sequence of Rugosimonospora africana NBRC 104875.</title>
        <authorList>
            <person name="Komaki H."/>
            <person name="Tamura T."/>
        </authorList>
    </citation>
    <scope>NUCLEOTIDE SEQUENCE</scope>
    <source>
        <strain evidence="2">NBRC 104875</strain>
    </source>
</reference>
<sequence>MNALPGAVPLLPTYDVDRMVAEAQALRDLRWQAQRAYGSDGVFRETGIDWRILPLRAPGGDPNRTDPGGAGLVGHADTPYLDRAPYFAEVLDGIPAPLRSVRLMALGPGAQIQEHRDGKCGFPWGVARLHVPVITNPGADVVIDGQSRHWDAGRLWFGDFNRPHYVRNTGDEARVHLVIDVMVTRGLLELFPASYRQELSLVDVLFAREPVPLHGDDLAGLRCTLPVPAQFPQWGEDEDEYEPGPDRAGAVDIVDGIPVLSLDDQPSFGLVHTGLGEFRFEGWTEERTLHLDLSGPEPQARFRTRNGHRLTEWIRKVSL</sequence>
<dbReference type="InterPro" id="IPR027443">
    <property type="entry name" value="IPNS-like_sf"/>
</dbReference>
<evidence type="ECO:0000259" key="1">
    <source>
        <dbReference type="Pfam" id="PF05118"/>
    </source>
</evidence>
<evidence type="ECO:0000313" key="2">
    <source>
        <dbReference type="EMBL" id="GIH16562.1"/>
    </source>
</evidence>
<keyword evidence="3" id="KW-1185">Reference proteome</keyword>
<accession>A0A8J3QUX1</accession>
<evidence type="ECO:0000313" key="3">
    <source>
        <dbReference type="Proteomes" id="UP000642748"/>
    </source>
</evidence>
<dbReference type="Pfam" id="PF05118">
    <property type="entry name" value="Asp_Arg_Hydrox"/>
    <property type="match status" value="1"/>
</dbReference>
<dbReference type="SUPFAM" id="SSF51197">
    <property type="entry name" value="Clavaminate synthase-like"/>
    <property type="match status" value="1"/>
</dbReference>
<dbReference type="Proteomes" id="UP000642748">
    <property type="component" value="Unassembled WGS sequence"/>
</dbReference>
<dbReference type="Gene3D" id="2.60.120.330">
    <property type="entry name" value="B-lactam Antibiotic, Isopenicillin N Synthase, Chain"/>
    <property type="match status" value="1"/>
</dbReference>
<dbReference type="EMBL" id="BONZ01000045">
    <property type="protein sequence ID" value="GIH16562.1"/>
    <property type="molecule type" value="Genomic_DNA"/>
</dbReference>
<protein>
    <recommendedName>
        <fullName evidence="1">Aspartyl/asparaginy/proline hydroxylase domain-containing protein</fullName>
    </recommendedName>
</protein>
<organism evidence="2 3">
    <name type="scientific">Rugosimonospora africana</name>
    <dbReference type="NCBI Taxonomy" id="556532"/>
    <lineage>
        <taxon>Bacteria</taxon>
        <taxon>Bacillati</taxon>
        <taxon>Actinomycetota</taxon>
        <taxon>Actinomycetes</taxon>
        <taxon>Micromonosporales</taxon>
        <taxon>Micromonosporaceae</taxon>
        <taxon>Rugosimonospora</taxon>
    </lineage>
</organism>
<proteinExistence type="predicted"/>
<dbReference type="InterPro" id="IPR007803">
    <property type="entry name" value="Asp/Arg/Pro-Hydrxlase"/>
</dbReference>
<dbReference type="AlphaFoldDB" id="A0A8J3QUX1"/>
<name>A0A8J3QUX1_9ACTN</name>
<dbReference type="RefSeq" id="WP_203920147.1">
    <property type="nucleotide sequence ID" value="NZ_BONZ01000045.1"/>
</dbReference>